<reference evidence="1 2" key="2">
    <citation type="submission" date="2012-02" db="EMBL/GenBank/DDBJ databases">
        <title>Improved High-Quality Draft sequence of Desulfobacter postgatei 2ac9.</title>
        <authorList>
            <consortium name="US DOE Joint Genome Institute"/>
            <person name="Lucas S."/>
            <person name="Han J."/>
            <person name="Lapidus A."/>
            <person name="Cheng J.-F."/>
            <person name="Goodwin L."/>
            <person name="Pitluck S."/>
            <person name="Peters L."/>
            <person name="Ovchinnikova G."/>
            <person name="Held B."/>
            <person name="Detter J.C."/>
            <person name="Han C."/>
            <person name="Tapia R."/>
            <person name="Land M."/>
            <person name="Hauser L."/>
            <person name="Kyrpides N."/>
            <person name="Ivanova N."/>
            <person name="Pagani I."/>
            <person name="Orellana R."/>
            <person name="Lovley D."/>
            <person name="Woyke T."/>
        </authorList>
    </citation>
    <scope>NUCLEOTIDE SEQUENCE [LARGE SCALE GENOMIC DNA]</scope>
    <source>
        <strain evidence="1 2">2ac9</strain>
    </source>
</reference>
<protein>
    <submittedName>
        <fullName evidence="1">Uncharacterized protein</fullName>
    </submittedName>
</protein>
<name>I5B7M5_9BACT</name>
<dbReference type="STRING" id="879212.DespoDRAFT_03753"/>
<sequence>MSDIVGRNESLQIVPCNSCKHYLYDGTGACKAFDRIPKDITFGRLIHDKVLPGQKGSFVYEWDGEGLQHPEYKMVGLMRYYRQRMAFGDSTDQINDELGIDPSKSPIVD</sequence>
<dbReference type="RefSeq" id="WP_004075713.1">
    <property type="nucleotide sequence ID" value="NZ_CM001488.1"/>
</dbReference>
<evidence type="ECO:0000313" key="2">
    <source>
        <dbReference type="Proteomes" id="UP000005778"/>
    </source>
</evidence>
<dbReference type="AlphaFoldDB" id="I5B7M5"/>
<dbReference type="EMBL" id="CM001488">
    <property type="protein sequence ID" value="EIM65488.1"/>
    <property type="molecule type" value="Genomic_DNA"/>
</dbReference>
<accession>I5B7M5</accession>
<gene>
    <name evidence="1" type="ORF">DespoDRAFT_03753</name>
</gene>
<organism evidence="1 2">
    <name type="scientific">Desulfobacter postgatei 2ac9</name>
    <dbReference type="NCBI Taxonomy" id="879212"/>
    <lineage>
        <taxon>Bacteria</taxon>
        <taxon>Pseudomonadati</taxon>
        <taxon>Thermodesulfobacteriota</taxon>
        <taxon>Desulfobacteria</taxon>
        <taxon>Desulfobacterales</taxon>
        <taxon>Desulfobacteraceae</taxon>
        <taxon>Desulfobacter</taxon>
    </lineage>
</organism>
<keyword evidence="2" id="KW-1185">Reference proteome</keyword>
<evidence type="ECO:0000313" key="1">
    <source>
        <dbReference type="EMBL" id="EIM65488.1"/>
    </source>
</evidence>
<proteinExistence type="predicted"/>
<dbReference type="OrthoDB" id="1495537at2"/>
<reference evidence="1 2" key="1">
    <citation type="submission" date="2011-09" db="EMBL/GenBank/DDBJ databases">
        <authorList>
            <consortium name="US DOE Joint Genome Institute (JGI-PGF)"/>
            <person name="Lucas S."/>
            <person name="Han J."/>
            <person name="Lapidus A."/>
            <person name="Cheng J.-F."/>
            <person name="Goodwin L."/>
            <person name="Pitluck S."/>
            <person name="Peters L."/>
            <person name="Land M.L."/>
            <person name="Hauser L."/>
            <person name="Orellana R."/>
            <person name="Lovley D."/>
            <person name="Woyke T.J."/>
        </authorList>
    </citation>
    <scope>NUCLEOTIDE SEQUENCE [LARGE SCALE GENOMIC DNA]</scope>
    <source>
        <strain evidence="1 2">2ac9</strain>
    </source>
</reference>
<dbReference type="HOGENOM" id="CLU_2179609_0_0_7"/>
<dbReference type="Proteomes" id="UP000005778">
    <property type="component" value="Chromosome"/>
</dbReference>